<name>A0A8H4R3N6_9AGAR</name>
<dbReference type="InterPro" id="IPR045338">
    <property type="entry name" value="DUF6535"/>
</dbReference>
<sequence length="726" mass="82530">MSSQETVVDKDGLHMNSPGEKLWAVGSPFKYEIPGDGSHWEKLLEPLIEADRIQCAAWKGEAKNLVIFSGLFSSVLSTFVIQTIQSLQEDPSDKIVSLLSQIAGSLNNSTGLSPSQPSSVPISTSFSPSPSSIRINVLWLISLVLSLTAVLAAIVGLQWITEHQTYPSTLTPMEKFSLFQMRQEGLKRWHVREVFDAIPVFLLLALLLFLSGLIDFVSGFTNAVSMPVIIMTCIPIAFVILTTTLPSIQVIFACVFSGSSNSRHPPPQCPYKSTQSRLVLQFLTLSSTVFLILALPMLVISSVVWLPVNSILWRILKRPTSERRRHFGIRFFLGRRWYTRQYENLFQFWRSSSWMAFDKKWLRFRSLHMVSVDRLGYPGLYWSDISHVPLSAYDCTRGVLEIQARIVSALSDIGRVANTQAQDALLYNLYHGVKDIITCMATEADTYAICIQDMLYQPKQIDASCMPVSRVFELTFTSPLRDVMIEETLFVFLYQVPHTLRGVLLNHFFELRCRLLSYPLRMYSLPNHRVQGGRLPPYLNEQLSWSSRRLPDSEPLPDDIQRQHAQISRTLFSLICDKHIPGQILSNSCLTSIKPFLIFDTDNSQSEEEISPLLGDLANVLRKHAHHDDDRRRLQTRYDVLFYASALYLKSSIKNSMPTLGVPPLNSYEESVFRLIESLRLYFQQRAAKIDKDIGRRLGVPMLPPLGKVEGSWWSFLAYDVGDVYK</sequence>
<dbReference type="AlphaFoldDB" id="A0A8H4R3N6"/>
<dbReference type="Pfam" id="PF20153">
    <property type="entry name" value="DUF6535"/>
    <property type="match status" value="1"/>
</dbReference>
<gene>
    <name evidence="3" type="ORF">D9613_009420</name>
</gene>
<evidence type="ECO:0000313" key="4">
    <source>
        <dbReference type="Proteomes" id="UP000521872"/>
    </source>
</evidence>
<keyword evidence="1" id="KW-0812">Transmembrane</keyword>
<reference evidence="3 4" key="1">
    <citation type="submission" date="2019-12" db="EMBL/GenBank/DDBJ databases">
        <authorList>
            <person name="Floudas D."/>
            <person name="Bentzer J."/>
            <person name="Ahren D."/>
            <person name="Johansson T."/>
            <person name="Persson P."/>
            <person name="Tunlid A."/>
        </authorList>
    </citation>
    <scope>NUCLEOTIDE SEQUENCE [LARGE SCALE GENOMIC DNA]</scope>
    <source>
        <strain evidence="3 4">CBS 102.39</strain>
    </source>
</reference>
<feature type="transmembrane region" description="Helical" evidence="1">
    <location>
        <begin position="197"/>
        <end position="217"/>
    </location>
</feature>
<organism evidence="3 4">
    <name type="scientific">Agrocybe pediades</name>
    <dbReference type="NCBI Taxonomy" id="84607"/>
    <lineage>
        <taxon>Eukaryota</taxon>
        <taxon>Fungi</taxon>
        <taxon>Dikarya</taxon>
        <taxon>Basidiomycota</taxon>
        <taxon>Agaricomycotina</taxon>
        <taxon>Agaricomycetes</taxon>
        <taxon>Agaricomycetidae</taxon>
        <taxon>Agaricales</taxon>
        <taxon>Agaricineae</taxon>
        <taxon>Strophariaceae</taxon>
        <taxon>Agrocybe</taxon>
    </lineage>
</organism>
<keyword evidence="4" id="KW-1185">Reference proteome</keyword>
<keyword evidence="1" id="KW-0472">Membrane</keyword>
<proteinExistence type="predicted"/>
<feature type="transmembrane region" description="Helical" evidence="1">
    <location>
        <begin position="137"/>
        <end position="160"/>
    </location>
</feature>
<keyword evidence="1" id="KW-1133">Transmembrane helix</keyword>
<feature type="transmembrane region" description="Helical" evidence="1">
    <location>
        <begin position="278"/>
        <end position="308"/>
    </location>
</feature>
<protein>
    <recommendedName>
        <fullName evidence="2">DUF6535 domain-containing protein</fullName>
    </recommendedName>
</protein>
<accession>A0A8H4R3N6</accession>
<feature type="domain" description="DUF6535" evidence="2">
    <location>
        <begin position="40"/>
        <end position="217"/>
    </location>
</feature>
<dbReference type="Proteomes" id="UP000521872">
    <property type="component" value="Unassembled WGS sequence"/>
</dbReference>
<evidence type="ECO:0000256" key="1">
    <source>
        <dbReference type="SAM" id="Phobius"/>
    </source>
</evidence>
<evidence type="ECO:0000313" key="3">
    <source>
        <dbReference type="EMBL" id="KAF4622186.1"/>
    </source>
</evidence>
<evidence type="ECO:0000259" key="2">
    <source>
        <dbReference type="Pfam" id="PF20153"/>
    </source>
</evidence>
<feature type="transmembrane region" description="Helical" evidence="1">
    <location>
        <begin position="229"/>
        <end position="258"/>
    </location>
</feature>
<dbReference type="EMBL" id="JAACJL010000002">
    <property type="protein sequence ID" value="KAF4622186.1"/>
    <property type="molecule type" value="Genomic_DNA"/>
</dbReference>
<comment type="caution">
    <text evidence="3">The sequence shown here is derived from an EMBL/GenBank/DDBJ whole genome shotgun (WGS) entry which is preliminary data.</text>
</comment>